<dbReference type="EC" id="4.1.1.82" evidence="5"/>
<dbReference type="EMBL" id="CP008727">
    <property type="protein sequence ID" value="AIO69111.1"/>
    <property type="molecule type" value="Genomic_DNA"/>
</dbReference>
<dbReference type="PROSITE" id="PS00187">
    <property type="entry name" value="TPP_ENZYMES"/>
    <property type="match status" value="1"/>
</dbReference>
<dbReference type="Pfam" id="PF02775">
    <property type="entry name" value="TPP_enzyme_C"/>
    <property type="match status" value="1"/>
</dbReference>
<dbReference type="RefSeq" id="WP_041281937.1">
    <property type="nucleotide sequence ID" value="NZ_CP008727.1"/>
</dbReference>
<dbReference type="AlphaFoldDB" id="A0AAI8BBL6"/>
<dbReference type="InterPro" id="IPR051818">
    <property type="entry name" value="TPP_dependent_decarboxylase"/>
</dbReference>
<dbReference type="PANTHER" id="PTHR42818">
    <property type="entry name" value="SULFOPYRUVATE DECARBOXYLASE SUBUNIT ALPHA"/>
    <property type="match status" value="1"/>
</dbReference>
<dbReference type="GO" id="GO:0030976">
    <property type="term" value="F:thiamine pyrophosphate binding"/>
    <property type="evidence" value="ECO:0007669"/>
    <property type="project" value="InterPro"/>
</dbReference>
<keyword evidence="3 5" id="KW-0456">Lyase</keyword>
<dbReference type="InterPro" id="IPR000399">
    <property type="entry name" value="TPP-bd_CS"/>
</dbReference>
<keyword evidence="6" id="KW-1185">Reference proteome</keyword>
<feature type="domain" description="Thiamine pyrophosphate enzyme TPP-binding" evidence="4">
    <location>
        <begin position="239"/>
        <end position="346"/>
    </location>
</feature>
<dbReference type="InterPro" id="IPR029061">
    <property type="entry name" value="THDP-binding"/>
</dbReference>
<protein>
    <submittedName>
        <fullName evidence="5">Phosphonopyruvate decarboxylase</fullName>
        <ecNumber evidence="5">4.1.1.82</ecNumber>
    </submittedName>
</protein>
<keyword evidence="1" id="KW-0210">Decarboxylase</keyword>
<reference evidence="5 6" key="1">
    <citation type="submission" date="2014-06" db="EMBL/GenBank/DDBJ databases">
        <authorList>
            <person name="Bishop-Lilly K.A."/>
            <person name="Broomall S.M."/>
            <person name="Chain P.S."/>
            <person name="Chertkov O."/>
            <person name="Coyne S.R."/>
            <person name="Daligault H.E."/>
            <person name="Davenport K.W."/>
            <person name="Erkkila T."/>
            <person name="Frey K.G."/>
            <person name="Gibbons H.S."/>
            <person name="Gu W."/>
            <person name="Jaissle J."/>
            <person name="Johnson S.L."/>
            <person name="Koroleva G.I."/>
            <person name="Ladner J.T."/>
            <person name="Lo C.-C."/>
            <person name="Minogue T.D."/>
            <person name="Munk C."/>
            <person name="Palacios G.F."/>
            <person name="Redden C.L."/>
            <person name="Rosenzweig C.N."/>
            <person name="Scholz M.B."/>
            <person name="Teshima H."/>
            <person name="Xu Y."/>
        </authorList>
    </citation>
    <scope>NUCLEOTIDE SEQUENCE [LARGE SCALE GENOMIC DNA]</scope>
    <source>
        <strain evidence="5 6">EO147</strain>
    </source>
</reference>
<dbReference type="CDD" id="cd07035">
    <property type="entry name" value="TPP_PYR_POX_like"/>
    <property type="match status" value="1"/>
</dbReference>
<dbReference type="PANTHER" id="PTHR42818:SF1">
    <property type="entry name" value="SULFOPYRUVATE DECARBOXYLASE"/>
    <property type="match status" value="1"/>
</dbReference>
<evidence type="ECO:0000313" key="5">
    <source>
        <dbReference type="EMBL" id="AIO69111.1"/>
    </source>
</evidence>
<dbReference type="SUPFAM" id="SSF52518">
    <property type="entry name" value="Thiamin diphosphate-binding fold (THDP-binding)"/>
    <property type="match status" value="2"/>
</dbReference>
<sequence length="393" mass="41106">MIEAAQFVEAARTRGFDWYAGVPCSYLTPFINYVLQDPALHYVSAANEGDAVALVAGATLGGRRGIAMMQNSGLGNAVSPLTSLTWTFRLPQLLIVTWRGQPGVPDEPQHALMGPITPAMLDTMEIPWETFPANADAIGPALDRAIAHMDATGRPYALVMQKGSVAPYALKHAAMPERRAHVVARSTPRAAAPADWPARRDALARIVERTPVDSTVVLASTGFCGRELYALDDRPNQLYMVGSMGCVTPLALGLALARPDLTVVAVDGDGAALMRMGAFATLGAYGPSNLVHLLLDNGAHESTGGQATVSHHVSFAGVAAACGYASAVEGDELGVLDAALDAARAGEQAAQRGGAHFARLAIRTGAPDGLPRPTVTPVDVKARLMRHIGAAPV</sequence>
<keyword evidence="2" id="KW-0786">Thiamine pyrophosphate</keyword>
<evidence type="ECO:0000259" key="4">
    <source>
        <dbReference type="Pfam" id="PF02775"/>
    </source>
</evidence>
<dbReference type="KEGG" id="bok:DM82_4610"/>
<dbReference type="InterPro" id="IPR011766">
    <property type="entry name" value="TPP_enzyme_TPP-bd"/>
</dbReference>
<dbReference type="GO" id="GO:0000287">
    <property type="term" value="F:magnesium ion binding"/>
    <property type="evidence" value="ECO:0007669"/>
    <property type="project" value="InterPro"/>
</dbReference>
<dbReference type="NCBIfam" id="TIGR03297">
    <property type="entry name" value="Ppyr-DeCO2ase"/>
    <property type="match status" value="1"/>
</dbReference>
<accession>A0AAI8BBL6</accession>
<name>A0AAI8BBL6_9BURK</name>
<dbReference type="Gene3D" id="3.40.50.970">
    <property type="match status" value="2"/>
</dbReference>
<dbReference type="GO" id="GO:0033980">
    <property type="term" value="F:phosphonopyruvate decarboxylase activity"/>
    <property type="evidence" value="ECO:0007669"/>
    <property type="project" value="UniProtKB-EC"/>
</dbReference>
<gene>
    <name evidence="5" type="primary">aepY</name>
    <name evidence="5" type="ORF">DM82_4610</name>
</gene>
<evidence type="ECO:0000313" key="6">
    <source>
        <dbReference type="Proteomes" id="UP000029424"/>
    </source>
</evidence>
<evidence type="ECO:0000256" key="2">
    <source>
        <dbReference type="ARBA" id="ARBA00023052"/>
    </source>
</evidence>
<evidence type="ECO:0000256" key="3">
    <source>
        <dbReference type="ARBA" id="ARBA00023239"/>
    </source>
</evidence>
<dbReference type="GO" id="GO:0032923">
    <property type="term" value="P:organic phosphonate biosynthetic process"/>
    <property type="evidence" value="ECO:0007669"/>
    <property type="project" value="InterPro"/>
</dbReference>
<organism evidence="5 6">
    <name type="scientific">Burkholderia oklahomensis</name>
    <dbReference type="NCBI Taxonomy" id="342113"/>
    <lineage>
        <taxon>Bacteria</taxon>
        <taxon>Pseudomonadati</taxon>
        <taxon>Pseudomonadota</taxon>
        <taxon>Betaproteobacteria</taxon>
        <taxon>Burkholderiales</taxon>
        <taxon>Burkholderiaceae</taxon>
        <taxon>Burkholderia</taxon>
        <taxon>pseudomallei group</taxon>
    </lineage>
</organism>
<evidence type="ECO:0000256" key="1">
    <source>
        <dbReference type="ARBA" id="ARBA00022793"/>
    </source>
</evidence>
<dbReference type="InterPro" id="IPR017684">
    <property type="entry name" value="Phosphono-pyrv_decarboxylase"/>
</dbReference>
<proteinExistence type="predicted"/>
<dbReference type="Proteomes" id="UP000029424">
    <property type="component" value="Chromosome 2"/>
</dbReference>